<dbReference type="KEGG" id="dci:103512148"/>
<protein>
    <submittedName>
        <fullName evidence="3">Tetratricopeptide repeat protein 7B-like</fullName>
    </submittedName>
</protein>
<reference evidence="3" key="1">
    <citation type="submission" date="2025-08" db="UniProtKB">
        <authorList>
            <consortium name="RefSeq"/>
        </authorList>
    </citation>
    <scope>IDENTIFICATION</scope>
</reference>
<feature type="domain" description="Tetratricopeptide repeat protein 7 N-terminal" evidence="1">
    <location>
        <begin position="3"/>
        <end position="99"/>
    </location>
</feature>
<accession>A0A1S4EF72</accession>
<dbReference type="GeneID" id="103512148"/>
<evidence type="ECO:0000313" key="2">
    <source>
        <dbReference type="Proteomes" id="UP000079169"/>
    </source>
</evidence>
<proteinExistence type="predicted"/>
<sequence>MAARNKTIVKIEHDIEKNREECNWVKVLELADQLSKSWLNSSVAPLCSFLCGEARLELYLQDNPPFITKREGGFEAGDTMLLESKKDLLDASSEAGKKAGVHWTRIYYSASCSILLGIMRRLLATSTRLNYTP</sequence>
<gene>
    <name evidence="3" type="primary">LOC103512148</name>
</gene>
<keyword evidence="2" id="KW-1185">Reference proteome</keyword>
<dbReference type="InterPro" id="IPR045819">
    <property type="entry name" value="TTC7_N"/>
</dbReference>
<evidence type="ECO:0000259" key="1">
    <source>
        <dbReference type="Pfam" id="PF19440"/>
    </source>
</evidence>
<evidence type="ECO:0000313" key="3">
    <source>
        <dbReference type="RefSeq" id="XP_017300769.1"/>
    </source>
</evidence>
<dbReference type="Pfam" id="PF19440">
    <property type="entry name" value="TTC7_N"/>
    <property type="match status" value="1"/>
</dbReference>
<dbReference type="STRING" id="121845.A0A1S4EF72"/>
<dbReference type="PaxDb" id="121845-A0A1S4EF72"/>
<organism evidence="2 3">
    <name type="scientific">Diaphorina citri</name>
    <name type="common">Asian citrus psyllid</name>
    <dbReference type="NCBI Taxonomy" id="121845"/>
    <lineage>
        <taxon>Eukaryota</taxon>
        <taxon>Metazoa</taxon>
        <taxon>Ecdysozoa</taxon>
        <taxon>Arthropoda</taxon>
        <taxon>Hexapoda</taxon>
        <taxon>Insecta</taxon>
        <taxon>Pterygota</taxon>
        <taxon>Neoptera</taxon>
        <taxon>Paraneoptera</taxon>
        <taxon>Hemiptera</taxon>
        <taxon>Sternorrhyncha</taxon>
        <taxon>Psylloidea</taxon>
        <taxon>Psyllidae</taxon>
        <taxon>Diaphorininae</taxon>
        <taxon>Diaphorina</taxon>
    </lineage>
</organism>
<dbReference type="RefSeq" id="XP_017300769.1">
    <property type="nucleotide sequence ID" value="XM_017445280.2"/>
</dbReference>
<name>A0A1S4EF72_DIACI</name>
<dbReference type="AlphaFoldDB" id="A0A1S4EF72"/>
<dbReference type="Proteomes" id="UP000079169">
    <property type="component" value="Unplaced"/>
</dbReference>